<dbReference type="GO" id="GO:0009306">
    <property type="term" value="P:protein secretion"/>
    <property type="evidence" value="ECO:0007669"/>
    <property type="project" value="InterPro"/>
</dbReference>
<dbReference type="PANTHER" id="PTHR30531:SF12">
    <property type="entry name" value="FLAGELLAR BIOSYNTHETIC PROTEIN FLHB"/>
    <property type="match status" value="1"/>
</dbReference>
<evidence type="ECO:0000313" key="3">
    <source>
        <dbReference type="EMBL" id="GAF73243.1"/>
    </source>
</evidence>
<dbReference type="AlphaFoldDB" id="X0RWR6"/>
<dbReference type="Pfam" id="PF01312">
    <property type="entry name" value="Bac_export_2"/>
    <property type="match status" value="1"/>
</dbReference>
<dbReference type="GO" id="GO:0005886">
    <property type="term" value="C:plasma membrane"/>
    <property type="evidence" value="ECO:0007669"/>
    <property type="project" value="TreeGrafter"/>
</dbReference>
<feature type="non-terminal residue" evidence="3">
    <location>
        <position position="319"/>
    </location>
</feature>
<feature type="transmembrane region" description="Helical" evidence="2">
    <location>
        <begin position="184"/>
        <end position="211"/>
    </location>
</feature>
<evidence type="ECO:0000256" key="2">
    <source>
        <dbReference type="SAM" id="Phobius"/>
    </source>
</evidence>
<dbReference type="PRINTS" id="PR00950">
    <property type="entry name" value="TYPE3IMSPROT"/>
</dbReference>
<feature type="transmembrane region" description="Helical" evidence="2">
    <location>
        <begin position="90"/>
        <end position="117"/>
    </location>
</feature>
<accession>X0RWR6</accession>
<feature type="transmembrane region" description="Helical" evidence="2">
    <location>
        <begin position="33"/>
        <end position="53"/>
    </location>
</feature>
<dbReference type="PANTHER" id="PTHR30531">
    <property type="entry name" value="FLAGELLAR BIOSYNTHETIC PROTEIN FLHB"/>
    <property type="match status" value="1"/>
</dbReference>
<comment type="caution">
    <text evidence="3">The sequence shown here is derived from an EMBL/GenBank/DDBJ whole genome shotgun (WGS) entry which is preliminary data.</text>
</comment>
<dbReference type="InterPro" id="IPR029025">
    <property type="entry name" value="T3SS_substrate_exporter_C"/>
</dbReference>
<dbReference type="InterPro" id="IPR006135">
    <property type="entry name" value="T3SS_substrate_exporter"/>
</dbReference>
<name>X0RWR6_9ZZZZ</name>
<feature type="region of interest" description="Disordered" evidence="1">
    <location>
        <begin position="1"/>
        <end position="29"/>
    </location>
</feature>
<organism evidence="3">
    <name type="scientific">marine sediment metagenome</name>
    <dbReference type="NCBI Taxonomy" id="412755"/>
    <lineage>
        <taxon>unclassified sequences</taxon>
        <taxon>metagenomes</taxon>
        <taxon>ecological metagenomes</taxon>
    </lineage>
</organism>
<reference evidence="3" key="1">
    <citation type="journal article" date="2014" name="Front. Microbiol.">
        <title>High frequency of phylogenetically diverse reductive dehalogenase-homologous genes in deep subseafloor sedimentary metagenomes.</title>
        <authorList>
            <person name="Kawai M."/>
            <person name="Futagami T."/>
            <person name="Toyoda A."/>
            <person name="Takaki Y."/>
            <person name="Nishi S."/>
            <person name="Hori S."/>
            <person name="Arai W."/>
            <person name="Tsubouchi T."/>
            <person name="Morono Y."/>
            <person name="Uchiyama I."/>
            <person name="Ito T."/>
            <person name="Fujiyama A."/>
            <person name="Inagaki F."/>
            <person name="Takami H."/>
        </authorList>
    </citation>
    <scope>NUCLEOTIDE SEQUENCE</scope>
    <source>
        <strain evidence="3">Expedition CK06-06</strain>
    </source>
</reference>
<sequence>MAEKPAAEKTEQPTARRLGKARGEGQTPQSQELMSVVSIIVLTAMTVLLAPNLMQWFTAQIRQGMSHQIAVFADSKAFISFLNTKIVSSILLMCPIFAALIAGSVLAGVAVSGLNYAPKAIKFKLSSINPTKGFGNLVNARSMVLFLTSILKLLFVCLVVWQYLHSKLDVLATLRWAWSAQIMVVIAKIILGLMIRICIALLVIAIADVFYQKWKYIQELKMTRQEVKEERRDTEGLPEVKSRIRRVQFEMSMKRMLQEVPKANVVLVNPTHVAVALRYETKTMEAPVMVAKGADHLAEKIREIARAYGVPVVRRPELA</sequence>
<dbReference type="EMBL" id="BARS01002816">
    <property type="protein sequence ID" value="GAF73243.1"/>
    <property type="molecule type" value="Genomic_DNA"/>
</dbReference>
<feature type="transmembrane region" description="Helical" evidence="2">
    <location>
        <begin position="138"/>
        <end position="164"/>
    </location>
</feature>
<protein>
    <recommendedName>
        <fullName evidence="4">Flagellar biosynthetic protein FlhB</fullName>
    </recommendedName>
</protein>
<keyword evidence="2" id="KW-0812">Transmembrane</keyword>
<proteinExistence type="predicted"/>
<dbReference type="Gene3D" id="3.40.1690.10">
    <property type="entry name" value="secretion proteins EscU"/>
    <property type="match status" value="1"/>
</dbReference>
<dbReference type="SUPFAM" id="SSF160544">
    <property type="entry name" value="EscU C-terminal domain-like"/>
    <property type="match status" value="1"/>
</dbReference>
<dbReference type="Gene3D" id="6.10.250.2080">
    <property type="match status" value="1"/>
</dbReference>
<keyword evidence="2" id="KW-0472">Membrane</keyword>
<gene>
    <name evidence="3" type="ORF">S01H1_05402</name>
</gene>
<keyword evidence="2" id="KW-1133">Transmembrane helix</keyword>
<evidence type="ECO:0000256" key="1">
    <source>
        <dbReference type="SAM" id="MobiDB-lite"/>
    </source>
</evidence>
<feature type="compositionally biased region" description="Basic and acidic residues" evidence="1">
    <location>
        <begin position="1"/>
        <end position="11"/>
    </location>
</feature>
<evidence type="ECO:0008006" key="4">
    <source>
        <dbReference type="Google" id="ProtNLM"/>
    </source>
</evidence>